<dbReference type="FunFam" id="3.30.160.60:FF:001498">
    <property type="entry name" value="Zinc finger protein 404"/>
    <property type="match status" value="2"/>
</dbReference>
<feature type="domain" description="C2H2-type" evidence="8">
    <location>
        <begin position="236"/>
        <end position="263"/>
    </location>
</feature>
<evidence type="ECO:0008006" key="12">
    <source>
        <dbReference type="Google" id="ProtNLM"/>
    </source>
</evidence>
<dbReference type="EMBL" id="VCEA01000001">
    <property type="protein sequence ID" value="KAB0366803.1"/>
    <property type="molecule type" value="Genomic_DNA"/>
</dbReference>
<organism evidence="10 11">
    <name type="scientific">Muntiacus muntjak</name>
    <name type="common">Barking deer</name>
    <name type="synonym">Indian muntjac</name>
    <dbReference type="NCBI Taxonomy" id="9888"/>
    <lineage>
        <taxon>Eukaryota</taxon>
        <taxon>Metazoa</taxon>
        <taxon>Chordata</taxon>
        <taxon>Craniata</taxon>
        <taxon>Vertebrata</taxon>
        <taxon>Euteleostomi</taxon>
        <taxon>Mammalia</taxon>
        <taxon>Eutheria</taxon>
        <taxon>Laurasiatheria</taxon>
        <taxon>Artiodactyla</taxon>
        <taxon>Ruminantia</taxon>
        <taxon>Pecora</taxon>
        <taxon>Cervidae</taxon>
        <taxon>Muntiacinae</taxon>
        <taxon>Muntiacus</taxon>
    </lineage>
</organism>
<dbReference type="GO" id="GO:0005634">
    <property type="term" value="C:nucleus"/>
    <property type="evidence" value="ECO:0007669"/>
    <property type="project" value="UniProtKB-SubCell"/>
</dbReference>
<feature type="domain" description="C2H2-type" evidence="8">
    <location>
        <begin position="208"/>
        <end position="235"/>
    </location>
</feature>
<evidence type="ECO:0000256" key="1">
    <source>
        <dbReference type="ARBA" id="ARBA00004123"/>
    </source>
</evidence>
<evidence type="ECO:0000259" key="8">
    <source>
        <dbReference type="PROSITE" id="PS50157"/>
    </source>
</evidence>
<dbReference type="InterPro" id="IPR001909">
    <property type="entry name" value="KRAB"/>
</dbReference>
<evidence type="ECO:0000256" key="4">
    <source>
        <dbReference type="ARBA" id="ARBA00022771"/>
    </source>
</evidence>
<feature type="domain" description="C2H2-type" evidence="8">
    <location>
        <begin position="331"/>
        <end position="358"/>
    </location>
</feature>
<evidence type="ECO:0000313" key="11">
    <source>
        <dbReference type="Proteomes" id="UP000326458"/>
    </source>
</evidence>
<evidence type="ECO:0000259" key="9">
    <source>
        <dbReference type="PROSITE" id="PS50805"/>
    </source>
</evidence>
<dbReference type="GO" id="GO:0000981">
    <property type="term" value="F:DNA-binding transcription factor activity, RNA polymerase II-specific"/>
    <property type="evidence" value="ECO:0007669"/>
    <property type="project" value="TreeGrafter"/>
</dbReference>
<feature type="domain" description="C2H2-type" evidence="8">
    <location>
        <begin position="180"/>
        <end position="207"/>
    </location>
</feature>
<dbReference type="SMART" id="SM00355">
    <property type="entry name" value="ZnF_C2H2"/>
    <property type="match status" value="4"/>
</dbReference>
<proteinExistence type="predicted"/>
<name>A0A5N3WZH0_MUNMU</name>
<keyword evidence="6" id="KW-0539">Nucleus</keyword>
<protein>
    <recommendedName>
        <fullName evidence="12">Zinc finger protein 662</fullName>
    </recommendedName>
</protein>
<evidence type="ECO:0000256" key="5">
    <source>
        <dbReference type="ARBA" id="ARBA00022833"/>
    </source>
</evidence>
<keyword evidence="11" id="KW-1185">Reference proteome</keyword>
<gene>
    <name evidence="10" type="ORF">FD754_010959</name>
</gene>
<evidence type="ECO:0000256" key="3">
    <source>
        <dbReference type="ARBA" id="ARBA00022737"/>
    </source>
</evidence>
<evidence type="ECO:0000313" key="10">
    <source>
        <dbReference type="EMBL" id="KAB0366803.1"/>
    </source>
</evidence>
<sequence length="358" mass="41112">MLENYQAVASLDKDLSLWTLPLPFGISWLLLPQKLTCPFPTPALIFQLERGGTPWSLAPQEGLNGEGRRAIFLGREPQCSLDSLRISVPALTTTQGNFPSLEKEHFVLKENIHEQAQDHMVLLSGPQFCGSQEFYVENSAWDITAVIVKDEMILVEERSEDANVNTHLIHQKSLSEQTFYIREECGKCFDQKEDFDQHQRVHNGKKVYGCKECGKNFSFRSHCTVYQRIHTGMKPCLCQECPKAFGWKSNLIQHRRIHTREKPFECKECDPGIECGSPAFPSQNKSHTCQAYGFQVYWNPVLLRLQRIYTREKLYECLAQHPGVHNGEKPHECIDCGKSFICKAHLTCYQRIHIGERP</sequence>
<dbReference type="GO" id="GO:0000978">
    <property type="term" value="F:RNA polymerase II cis-regulatory region sequence-specific DNA binding"/>
    <property type="evidence" value="ECO:0007669"/>
    <property type="project" value="TreeGrafter"/>
</dbReference>
<reference evidence="10 11" key="1">
    <citation type="submission" date="2019-06" db="EMBL/GenBank/DDBJ databases">
        <title>Discovery of a novel chromosome fission-fusion reversal in muntjac.</title>
        <authorList>
            <person name="Mudd A.B."/>
            <person name="Bredeson J.V."/>
            <person name="Baum R."/>
            <person name="Hockemeyer D."/>
            <person name="Rokhsar D.S."/>
        </authorList>
    </citation>
    <scope>NUCLEOTIDE SEQUENCE [LARGE SCALE GENOMIC DNA]</scope>
    <source>
        <strain evidence="10">UTSW_UCB_Mm</strain>
        <tissue evidence="10">Fibroblast cell line</tissue>
    </source>
</reference>
<evidence type="ECO:0000256" key="7">
    <source>
        <dbReference type="PROSITE-ProRule" id="PRU00042"/>
    </source>
</evidence>
<accession>A0A5N3WZH0</accession>
<dbReference type="InterPro" id="IPR036236">
    <property type="entry name" value="Znf_C2H2_sf"/>
</dbReference>
<keyword evidence="4 7" id="KW-0863">Zinc-finger</keyword>
<comment type="subcellular location">
    <subcellularLocation>
        <location evidence="1">Nucleus</location>
    </subcellularLocation>
</comment>
<comment type="caution">
    <text evidence="10">The sequence shown here is derived from an EMBL/GenBank/DDBJ whole genome shotgun (WGS) entry which is preliminary data.</text>
</comment>
<keyword evidence="2" id="KW-0479">Metal-binding</keyword>
<dbReference type="SUPFAM" id="SSF57667">
    <property type="entry name" value="beta-beta-alpha zinc fingers"/>
    <property type="match status" value="3"/>
</dbReference>
<evidence type="ECO:0000256" key="6">
    <source>
        <dbReference type="ARBA" id="ARBA00023242"/>
    </source>
</evidence>
<dbReference type="FunFam" id="3.30.160.60:FF:002380">
    <property type="entry name" value="Zinc finger protein 662"/>
    <property type="match status" value="1"/>
</dbReference>
<evidence type="ECO:0000256" key="2">
    <source>
        <dbReference type="ARBA" id="ARBA00022723"/>
    </source>
</evidence>
<dbReference type="PANTHER" id="PTHR23226">
    <property type="entry name" value="ZINC FINGER AND SCAN DOMAIN-CONTAINING"/>
    <property type="match status" value="1"/>
</dbReference>
<dbReference type="PROSITE" id="PS50805">
    <property type="entry name" value="KRAB"/>
    <property type="match status" value="1"/>
</dbReference>
<keyword evidence="5" id="KW-0862">Zinc</keyword>
<dbReference type="GO" id="GO:0008270">
    <property type="term" value="F:zinc ion binding"/>
    <property type="evidence" value="ECO:0007669"/>
    <property type="project" value="UniProtKB-KW"/>
</dbReference>
<dbReference type="InterPro" id="IPR013087">
    <property type="entry name" value="Znf_C2H2_type"/>
</dbReference>
<dbReference type="PANTHER" id="PTHR23226:SF366">
    <property type="entry name" value="ZINC FINGER PROTEIN ZFP2"/>
    <property type="match status" value="1"/>
</dbReference>
<keyword evidence="3" id="KW-0677">Repeat</keyword>
<dbReference type="Pfam" id="PF00096">
    <property type="entry name" value="zf-C2H2"/>
    <property type="match status" value="1"/>
</dbReference>
<dbReference type="AlphaFoldDB" id="A0A5N3WZH0"/>
<dbReference type="FunFam" id="3.30.160.60:FF:000011">
    <property type="entry name" value="zinc finger protein 615 isoform X1"/>
    <property type="match status" value="1"/>
</dbReference>
<dbReference type="Gene3D" id="3.30.160.60">
    <property type="entry name" value="Classic Zinc Finger"/>
    <property type="match status" value="4"/>
</dbReference>
<dbReference type="PROSITE" id="PS00028">
    <property type="entry name" value="ZINC_FINGER_C2H2_1"/>
    <property type="match status" value="1"/>
</dbReference>
<dbReference type="Proteomes" id="UP000326458">
    <property type="component" value="Unassembled WGS sequence"/>
</dbReference>
<dbReference type="PROSITE" id="PS50157">
    <property type="entry name" value="ZINC_FINGER_C2H2_2"/>
    <property type="match status" value="4"/>
</dbReference>
<feature type="domain" description="KRAB" evidence="9">
    <location>
        <begin position="1"/>
        <end position="67"/>
    </location>
</feature>